<reference evidence="1 2" key="1">
    <citation type="journal article" date="2020" name="Cell">
        <title>Large-Scale Comparative Analyses of Tick Genomes Elucidate Their Genetic Diversity and Vector Capacities.</title>
        <authorList>
            <consortium name="Tick Genome and Microbiome Consortium (TIGMIC)"/>
            <person name="Jia N."/>
            <person name="Wang J."/>
            <person name="Shi W."/>
            <person name="Du L."/>
            <person name="Sun Y."/>
            <person name="Zhan W."/>
            <person name="Jiang J.F."/>
            <person name="Wang Q."/>
            <person name="Zhang B."/>
            <person name="Ji P."/>
            <person name="Bell-Sakyi L."/>
            <person name="Cui X.M."/>
            <person name="Yuan T.T."/>
            <person name="Jiang B.G."/>
            <person name="Yang W.F."/>
            <person name="Lam T.T."/>
            <person name="Chang Q.C."/>
            <person name="Ding S.J."/>
            <person name="Wang X.J."/>
            <person name="Zhu J.G."/>
            <person name="Ruan X.D."/>
            <person name="Zhao L."/>
            <person name="Wei J.T."/>
            <person name="Ye R.Z."/>
            <person name="Que T.C."/>
            <person name="Du C.H."/>
            <person name="Zhou Y.H."/>
            <person name="Cheng J.X."/>
            <person name="Dai P.F."/>
            <person name="Guo W.B."/>
            <person name="Han X.H."/>
            <person name="Huang E.J."/>
            <person name="Li L.F."/>
            <person name="Wei W."/>
            <person name="Gao Y.C."/>
            <person name="Liu J.Z."/>
            <person name="Shao H.Z."/>
            <person name="Wang X."/>
            <person name="Wang C.C."/>
            <person name="Yang T.C."/>
            <person name="Huo Q.B."/>
            <person name="Li W."/>
            <person name="Chen H.Y."/>
            <person name="Chen S.E."/>
            <person name="Zhou L.G."/>
            <person name="Ni X.B."/>
            <person name="Tian J.H."/>
            <person name="Sheng Y."/>
            <person name="Liu T."/>
            <person name="Pan Y.S."/>
            <person name="Xia L.Y."/>
            <person name="Li J."/>
            <person name="Zhao F."/>
            <person name="Cao W.C."/>
        </authorList>
    </citation>
    <scope>NUCLEOTIDE SEQUENCE [LARGE SCALE GENOMIC DNA]</scope>
    <source>
        <strain evidence="1">HaeL-2018</strain>
    </source>
</reference>
<gene>
    <name evidence="1" type="ORF">HPB48_016473</name>
</gene>
<sequence length="86" mass="9764">MDVGTYGAKALSALSEHFTAVETFRPKEAKFEVVKPLQKANLETLCSRVKAIKENCLSLFFSAKMHKPDVPFRAIISERHTWQLQV</sequence>
<dbReference type="AlphaFoldDB" id="A0A9J6FEJ0"/>
<comment type="caution">
    <text evidence="1">The sequence shown here is derived from an EMBL/GenBank/DDBJ whole genome shotgun (WGS) entry which is preliminary data.</text>
</comment>
<dbReference type="VEuPathDB" id="VectorBase:HLOH_042343"/>
<evidence type="ECO:0000313" key="1">
    <source>
        <dbReference type="EMBL" id="KAH9364670.1"/>
    </source>
</evidence>
<dbReference type="OrthoDB" id="10609660at2759"/>
<dbReference type="Proteomes" id="UP000821853">
    <property type="component" value="Chromosome 10"/>
</dbReference>
<dbReference type="EMBL" id="JABSTR010000002">
    <property type="protein sequence ID" value="KAH9364670.1"/>
    <property type="molecule type" value="Genomic_DNA"/>
</dbReference>
<name>A0A9J6FEJ0_HAELO</name>
<accession>A0A9J6FEJ0</accession>
<proteinExistence type="predicted"/>
<evidence type="ECO:0000313" key="2">
    <source>
        <dbReference type="Proteomes" id="UP000821853"/>
    </source>
</evidence>
<protein>
    <submittedName>
        <fullName evidence="1">Uncharacterized protein</fullName>
    </submittedName>
</protein>
<keyword evidence="2" id="KW-1185">Reference proteome</keyword>
<organism evidence="1 2">
    <name type="scientific">Haemaphysalis longicornis</name>
    <name type="common">Bush tick</name>
    <dbReference type="NCBI Taxonomy" id="44386"/>
    <lineage>
        <taxon>Eukaryota</taxon>
        <taxon>Metazoa</taxon>
        <taxon>Ecdysozoa</taxon>
        <taxon>Arthropoda</taxon>
        <taxon>Chelicerata</taxon>
        <taxon>Arachnida</taxon>
        <taxon>Acari</taxon>
        <taxon>Parasitiformes</taxon>
        <taxon>Ixodida</taxon>
        <taxon>Ixodoidea</taxon>
        <taxon>Ixodidae</taxon>
        <taxon>Haemaphysalinae</taxon>
        <taxon>Haemaphysalis</taxon>
    </lineage>
</organism>